<dbReference type="Gene3D" id="1.10.510.10">
    <property type="entry name" value="Transferase(Phosphotransferase) domain 1"/>
    <property type="match status" value="1"/>
</dbReference>
<evidence type="ECO:0000259" key="8">
    <source>
        <dbReference type="PROSITE" id="PS50042"/>
    </source>
</evidence>
<dbReference type="PANTHER" id="PTHR24353">
    <property type="entry name" value="CYCLIC NUCLEOTIDE-DEPENDENT PROTEIN KINASE"/>
    <property type="match status" value="1"/>
</dbReference>
<evidence type="ECO:0000256" key="1">
    <source>
        <dbReference type="ARBA" id="ARBA00022527"/>
    </source>
</evidence>
<dbReference type="PANTHER" id="PTHR24353:SF143">
    <property type="entry name" value="PROTEIN KINASE DOMAIN-CONTAINING PROTEIN"/>
    <property type="match status" value="1"/>
</dbReference>
<keyword evidence="10" id="KW-1185">Reference proteome</keyword>
<dbReference type="InterPro" id="IPR014710">
    <property type="entry name" value="RmlC-like_jellyroll"/>
</dbReference>
<feature type="compositionally biased region" description="Pro residues" evidence="6">
    <location>
        <begin position="111"/>
        <end position="133"/>
    </location>
</feature>
<dbReference type="Gene3D" id="3.30.200.20">
    <property type="entry name" value="Phosphorylase Kinase, domain 1"/>
    <property type="match status" value="1"/>
</dbReference>
<keyword evidence="3" id="KW-0547">Nucleotide-binding</keyword>
<comment type="caution">
    <text evidence="9">The sequence shown here is derived from an EMBL/GenBank/DDBJ whole genome shotgun (WGS) entry which is preliminary data.</text>
</comment>
<evidence type="ECO:0008006" key="11">
    <source>
        <dbReference type="Google" id="ProtNLM"/>
    </source>
</evidence>
<dbReference type="OrthoDB" id="543250at2759"/>
<evidence type="ECO:0000256" key="3">
    <source>
        <dbReference type="ARBA" id="ARBA00022741"/>
    </source>
</evidence>
<dbReference type="InterPro" id="IPR000595">
    <property type="entry name" value="cNMP-bd_dom"/>
</dbReference>
<evidence type="ECO:0000259" key="7">
    <source>
        <dbReference type="PROSITE" id="PS50011"/>
    </source>
</evidence>
<feature type="domain" description="Cyclic nucleotide-binding" evidence="8">
    <location>
        <begin position="197"/>
        <end position="292"/>
    </location>
</feature>
<name>A0A830I3B7_9CHLO</name>
<dbReference type="PROSITE" id="PS50011">
    <property type="entry name" value="PROTEIN_KINASE_DOM"/>
    <property type="match status" value="1"/>
</dbReference>
<dbReference type="Proteomes" id="UP000660262">
    <property type="component" value="Unassembled WGS sequence"/>
</dbReference>
<dbReference type="InterPro" id="IPR000719">
    <property type="entry name" value="Prot_kinase_dom"/>
</dbReference>
<dbReference type="InterPro" id="IPR011009">
    <property type="entry name" value="Kinase-like_dom_sf"/>
</dbReference>
<dbReference type="EMBL" id="BNJQ01000039">
    <property type="protein sequence ID" value="GHP12221.1"/>
    <property type="molecule type" value="Genomic_DNA"/>
</dbReference>
<evidence type="ECO:0000313" key="10">
    <source>
        <dbReference type="Proteomes" id="UP000660262"/>
    </source>
</evidence>
<evidence type="ECO:0000256" key="5">
    <source>
        <dbReference type="ARBA" id="ARBA00022840"/>
    </source>
</evidence>
<accession>A0A830I3B7</accession>
<evidence type="ECO:0000256" key="6">
    <source>
        <dbReference type="SAM" id="MobiDB-lite"/>
    </source>
</evidence>
<evidence type="ECO:0000313" key="9">
    <source>
        <dbReference type="EMBL" id="GHP12221.1"/>
    </source>
</evidence>
<sequence length="1038" mass="112903">MELVKGNVILCTETGWRSFDFITEEYGEFHETPGSVATASSSSTSVATEQVSEQMINAKRRRSTSSANGVLFHTTSGDIEFAATLPDAPLTSDSEPGVEESVTIAATKVPTPAPPTAPPPAPAPSPPPPPSSTPPSSSLPESHVAGQSHVIATKKPSQPVPLIYRTLDSDDLVATSPAPKSEKTRAWLIETLSRFFGLQQLPLNTLSRCADQMKGIVACAGWDIICQAECVHNLYILQSGTCDVLVDGEVIGKLPDLGVIFGELAILQTLASTVTVRVASHAAIWALDVSALFQAAHETRGGIEIYRLMREIRLFRGVDHSVLRAIASDASLKAYHSASEIVLDKGIWLLKAGGVLIQSGKMGRKSTTHGDVFNELSGISSKPTSERFYAAHDIPQTVVVYLPFDSLRRHLGLDLDERLLHSFKLGVLHRVPIVRGLDPRLLERLASCFREETYGEGAVIAQAGKSWSNLTVVLDGTISFQRHGVEVKRLGSITHFGEELLTHKRRLKSTLVASARGSENVARVVRLLHLSRDDFQPILGQPVHEIVERKNIESVLKAATFRDFPGVQVFSFPWIGLDLLVQSLFVEEGWITMHDVGEVIGSRAGEDDATACMHVVINGTVSVREQGGGIDCTLEPSSYFGEDALIEDAYATSSRRVLAKAVTPCTVVSLSRRSVELYCGALRPQLVAAWQRRENSAHIRALSDSGTLRENIVGGGSVENGTFGQLWILHDKTTLTALVRKTLSKRQIYADGKLAVVRAAVELARMQIDHASFVSIVHTSFSELGIQIYMEHVPGGDMRVLLDSHGPFDERTSAFFALQVAGAMHYLHESGVVYRTLRPSCILVDERGYIKIQLDFLLGGCKLLADGEVAYTLCGLCEYMSPEMVSLSGHAHKTDVWSFGVLCHELMTNTTPFAPSATFGSETYIGILSKEVEYKSKEIPGDTARAFLAHLLAKQAASRPRFSDLRVDAWLASQFTISEMLKIERRSFEMNLSGVSGVAFGVPAAAAPAVDDGGAGESHEVTYEDDGSDFDSFFQDLW</sequence>
<feature type="domain" description="Cyclic nucleotide-binding" evidence="8">
    <location>
        <begin position="606"/>
        <end position="676"/>
    </location>
</feature>
<dbReference type="InterPro" id="IPR018490">
    <property type="entry name" value="cNMP-bd_dom_sf"/>
</dbReference>
<feature type="domain" description="Cyclic nucleotide-binding" evidence="8">
    <location>
        <begin position="433"/>
        <end position="540"/>
    </location>
</feature>
<feature type="domain" description="Protein kinase" evidence="7">
    <location>
        <begin position="712"/>
        <end position="971"/>
    </location>
</feature>
<dbReference type="Pfam" id="PF00069">
    <property type="entry name" value="Pkinase"/>
    <property type="match status" value="1"/>
</dbReference>
<dbReference type="GO" id="GO:0005952">
    <property type="term" value="C:cAMP-dependent protein kinase complex"/>
    <property type="evidence" value="ECO:0007669"/>
    <property type="project" value="TreeGrafter"/>
</dbReference>
<reference evidence="9" key="1">
    <citation type="submission" date="2020-10" db="EMBL/GenBank/DDBJ databases">
        <title>Unveiling of a novel bifunctional photoreceptor, Dualchrome1, isolated from a cosmopolitan green alga.</title>
        <authorList>
            <person name="Suzuki S."/>
            <person name="Kawachi M."/>
        </authorList>
    </citation>
    <scope>NUCLEOTIDE SEQUENCE</scope>
    <source>
        <strain evidence="9">NIES 2893</strain>
    </source>
</reference>
<keyword evidence="4" id="KW-0418">Kinase</keyword>
<dbReference type="CDD" id="cd00038">
    <property type="entry name" value="CAP_ED"/>
    <property type="match status" value="3"/>
</dbReference>
<evidence type="ECO:0000256" key="2">
    <source>
        <dbReference type="ARBA" id="ARBA00022679"/>
    </source>
</evidence>
<dbReference type="SUPFAM" id="SSF56112">
    <property type="entry name" value="Protein kinase-like (PK-like)"/>
    <property type="match status" value="1"/>
</dbReference>
<dbReference type="SMART" id="SM00100">
    <property type="entry name" value="cNMP"/>
    <property type="match status" value="3"/>
</dbReference>
<dbReference type="AlphaFoldDB" id="A0A830I3B7"/>
<keyword evidence="5" id="KW-0067">ATP-binding</keyword>
<dbReference type="PROSITE" id="PS50042">
    <property type="entry name" value="CNMP_BINDING_3"/>
    <property type="match status" value="3"/>
</dbReference>
<dbReference type="GO" id="GO:0005524">
    <property type="term" value="F:ATP binding"/>
    <property type="evidence" value="ECO:0007669"/>
    <property type="project" value="UniProtKB-KW"/>
</dbReference>
<dbReference type="SUPFAM" id="SSF51206">
    <property type="entry name" value="cAMP-binding domain-like"/>
    <property type="match status" value="3"/>
</dbReference>
<keyword evidence="1" id="KW-0723">Serine/threonine-protein kinase</keyword>
<keyword evidence="2" id="KW-0808">Transferase</keyword>
<dbReference type="Gene3D" id="2.60.120.10">
    <property type="entry name" value="Jelly Rolls"/>
    <property type="match status" value="3"/>
</dbReference>
<protein>
    <recommendedName>
        <fullName evidence="11">cGMP-dependent protein kinase</fullName>
    </recommendedName>
</protein>
<feature type="region of interest" description="Disordered" evidence="6">
    <location>
        <begin position="108"/>
        <end position="146"/>
    </location>
</feature>
<organism evidence="9 10">
    <name type="scientific">Pycnococcus provasolii</name>
    <dbReference type="NCBI Taxonomy" id="41880"/>
    <lineage>
        <taxon>Eukaryota</taxon>
        <taxon>Viridiplantae</taxon>
        <taxon>Chlorophyta</taxon>
        <taxon>Pseudoscourfieldiophyceae</taxon>
        <taxon>Pseudoscourfieldiales</taxon>
        <taxon>Pycnococcaceae</taxon>
        <taxon>Pycnococcus</taxon>
    </lineage>
</organism>
<proteinExistence type="predicted"/>
<evidence type="ECO:0000256" key="4">
    <source>
        <dbReference type="ARBA" id="ARBA00022777"/>
    </source>
</evidence>
<dbReference type="GO" id="GO:0004691">
    <property type="term" value="F:cAMP-dependent protein kinase activity"/>
    <property type="evidence" value="ECO:0007669"/>
    <property type="project" value="TreeGrafter"/>
</dbReference>
<gene>
    <name evidence="9" type="ORF">PPROV_001094900</name>
</gene>